<dbReference type="RefSeq" id="WP_344335945.1">
    <property type="nucleotide sequence ID" value="NZ_BAAAKJ010000186.1"/>
</dbReference>
<dbReference type="InterPro" id="IPR017972">
    <property type="entry name" value="Cyt_P450_CS"/>
</dbReference>
<evidence type="ECO:0000256" key="1">
    <source>
        <dbReference type="ARBA" id="ARBA00010617"/>
    </source>
</evidence>
<dbReference type="PRINTS" id="PR00359">
    <property type="entry name" value="BP450"/>
</dbReference>
<keyword evidence="2" id="KW-0503">Monooxygenase</keyword>
<sequence length="405" mass="43233">MDGASIIEQLMTVEGRADPYPLYARAHELGAAAPAGPGAVLVVGHAAANQVLRDPGFVLEDTKALTAHHAELFAHPAIELLGRSILQRNAPDHGRVRSLIASAFNARRVAALRPTIEAAVRRLLDELAARGADGSPVDFMDAFAFRLPVEVICELLGVPAADRLRFRGLVSDLTVILELIQDFGELAAADAAAVELCSYFEELVAERLSRPTGDLVSDLARTAADSPDRISGEELLSNLVLLLVAGFETTTNLLGNGLALLFRHPEAAEGLRTGALDPSLFTDEVLRHDSPVQVTSRISTAPGLTVAGLPTPTGTVAFVMLGAANHDPARYPRPDRFDPTRTDSQPLSFGGGAHFCLGSRLARLENDIAVPALLDRFPRLAPGGVATRRDRLILRGYETLPVITR</sequence>
<comment type="caution">
    <text evidence="3">The sequence shown here is derived from an EMBL/GenBank/DDBJ whole genome shotgun (WGS) entry which is preliminary data.</text>
</comment>
<dbReference type="InterPro" id="IPR002397">
    <property type="entry name" value="Cyt_P450_B"/>
</dbReference>
<dbReference type="Gene3D" id="1.10.630.10">
    <property type="entry name" value="Cytochrome P450"/>
    <property type="match status" value="1"/>
</dbReference>
<dbReference type="PANTHER" id="PTHR46696">
    <property type="entry name" value="P450, PUTATIVE (EUROFUNG)-RELATED"/>
    <property type="match status" value="1"/>
</dbReference>
<dbReference type="InterPro" id="IPR036396">
    <property type="entry name" value="Cyt_P450_sf"/>
</dbReference>
<dbReference type="SUPFAM" id="SSF48264">
    <property type="entry name" value="Cytochrome P450"/>
    <property type="match status" value="1"/>
</dbReference>
<dbReference type="Proteomes" id="UP001499863">
    <property type="component" value="Unassembled WGS sequence"/>
</dbReference>
<comment type="similarity">
    <text evidence="1 2">Belongs to the cytochrome P450 family.</text>
</comment>
<dbReference type="CDD" id="cd20625">
    <property type="entry name" value="CYP164-like"/>
    <property type="match status" value="1"/>
</dbReference>
<dbReference type="InterPro" id="IPR001128">
    <property type="entry name" value="Cyt_P450"/>
</dbReference>
<dbReference type="PANTHER" id="PTHR46696:SF1">
    <property type="entry name" value="CYTOCHROME P450 YJIB-RELATED"/>
    <property type="match status" value="1"/>
</dbReference>
<dbReference type="EMBL" id="BAAAKJ010000186">
    <property type="protein sequence ID" value="GAA1397208.1"/>
    <property type="molecule type" value="Genomic_DNA"/>
</dbReference>
<accession>A0ABP4IRK2</accession>
<dbReference type="PROSITE" id="PS00086">
    <property type="entry name" value="CYTOCHROME_P450"/>
    <property type="match status" value="1"/>
</dbReference>
<dbReference type="Pfam" id="PF00067">
    <property type="entry name" value="p450"/>
    <property type="match status" value="1"/>
</dbReference>
<evidence type="ECO:0000313" key="3">
    <source>
        <dbReference type="EMBL" id="GAA1397208.1"/>
    </source>
</evidence>
<proteinExistence type="inferred from homology"/>
<keyword evidence="2" id="KW-0560">Oxidoreductase</keyword>
<name>A0ABP4IRK2_9ACTN</name>
<keyword evidence="2" id="KW-0349">Heme</keyword>
<evidence type="ECO:0000256" key="2">
    <source>
        <dbReference type="RuleBase" id="RU000461"/>
    </source>
</evidence>
<gene>
    <name evidence="3" type="ORF">GCM10009639_34300</name>
</gene>
<protein>
    <submittedName>
        <fullName evidence="3">Cytochrome P450</fullName>
    </submittedName>
</protein>
<keyword evidence="4" id="KW-1185">Reference proteome</keyword>
<reference evidence="4" key="1">
    <citation type="journal article" date="2019" name="Int. J. Syst. Evol. Microbiol.">
        <title>The Global Catalogue of Microorganisms (GCM) 10K type strain sequencing project: providing services to taxonomists for standard genome sequencing and annotation.</title>
        <authorList>
            <consortium name="The Broad Institute Genomics Platform"/>
            <consortium name="The Broad Institute Genome Sequencing Center for Infectious Disease"/>
            <person name="Wu L."/>
            <person name="Ma J."/>
        </authorList>
    </citation>
    <scope>NUCLEOTIDE SEQUENCE [LARGE SCALE GENOMIC DNA]</scope>
    <source>
        <strain evidence="4">JCM 12393</strain>
    </source>
</reference>
<organism evidence="3 4">
    <name type="scientific">Kitasatospora putterlickiae</name>
    <dbReference type="NCBI Taxonomy" id="221725"/>
    <lineage>
        <taxon>Bacteria</taxon>
        <taxon>Bacillati</taxon>
        <taxon>Actinomycetota</taxon>
        <taxon>Actinomycetes</taxon>
        <taxon>Kitasatosporales</taxon>
        <taxon>Streptomycetaceae</taxon>
        <taxon>Kitasatospora</taxon>
    </lineage>
</organism>
<keyword evidence="2" id="KW-0479">Metal-binding</keyword>
<evidence type="ECO:0000313" key="4">
    <source>
        <dbReference type="Proteomes" id="UP001499863"/>
    </source>
</evidence>
<keyword evidence="2" id="KW-0408">Iron</keyword>